<sequence>MSITHGHVIRSHFHFSFLCKHPCTIYYLFPPTPTLNHHPYFLSFHPLFNPSTMAKLLALLALCLLPVLSTAIATGNTFSLKGRVYCDTCRCGFETSATTYLAGAKVRVECRDRNSMNLRYTMDAVTDATGTYHIEVATDHGDQKCECTLVGSPDPGCGKPNIGRHRATVILTSNNGMNYGARYANAMGFLKDTALAGCPQLMKSYFPEEI</sequence>
<keyword evidence="5" id="KW-1185">Reference proteome</keyword>
<keyword evidence="3" id="KW-0472">Membrane</keyword>
<evidence type="ECO:0008006" key="6">
    <source>
        <dbReference type="Google" id="ProtNLM"/>
    </source>
</evidence>
<proteinExistence type="inferred from homology"/>
<dbReference type="Pfam" id="PF01190">
    <property type="entry name" value="Pollen_Ole_e_1"/>
    <property type="match status" value="1"/>
</dbReference>
<dbReference type="PANTHER" id="PTHR31614:SF5">
    <property type="entry name" value="ALLERGEN-LIKE PROTEIN BRSN20"/>
    <property type="match status" value="1"/>
</dbReference>
<comment type="caution">
    <text evidence="4">The sequence shown here is derived from an EMBL/GenBank/DDBJ whole genome shotgun (WGS) entry which is preliminary data.</text>
</comment>
<evidence type="ECO:0000313" key="5">
    <source>
        <dbReference type="Proteomes" id="UP000235145"/>
    </source>
</evidence>
<keyword evidence="3" id="KW-1133">Transmembrane helix</keyword>
<dbReference type="Proteomes" id="UP000235145">
    <property type="component" value="Unassembled WGS sequence"/>
</dbReference>
<accession>A0A9R1VEZ6</accession>
<reference evidence="4 5" key="1">
    <citation type="journal article" date="2017" name="Nat. Commun.">
        <title>Genome assembly with in vitro proximity ligation data and whole-genome triplication in lettuce.</title>
        <authorList>
            <person name="Reyes-Chin-Wo S."/>
            <person name="Wang Z."/>
            <person name="Yang X."/>
            <person name="Kozik A."/>
            <person name="Arikit S."/>
            <person name="Song C."/>
            <person name="Xia L."/>
            <person name="Froenicke L."/>
            <person name="Lavelle D.O."/>
            <person name="Truco M.J."/>
            <person name="Xia R."/>
            <person name="Zhu S."/>
            <person name="Xu C."/>
            <person name="Xu H."/>
            <person name="Xu X."/>
            <person name="Cox K."/>
            <person name="Korf I."/>
            <person name="Meyers B.C."/>
            <person name="Michelmore R.W."/>
        </authorList>
    </citation>
    <scope>NUCLEOTIDE SEQUENCE [LARGE SCALE GENOMIC DNA]</scope>
    <source>
        <strain evidence="5">cv. Salinas</strain>
        <tissue evidence="4">Seedlings</tissue>
    </source>
</reference>
<dbReference type="AlphaFoldDB" id="A0A9R1VEZ6"/>
<keyword evidence="3" id="KW-0812">Transmembrane</keyword>
<evidence type="ECO:0000256" key="1">
    <source>
        <dbReference type="ARBA" id="ARBA00010049"/>
    </source>
</evidence>
<dbReference type="PANTHER" id="PTHR31614">
    <property type="entry name" value="PROTEIN DOWNSTREAM OF FLC-RELATED"/>
    <property type="match status" value="1"/>
</dbReference>
<keyword evidence="2" id="KW-1015">Disulfide bond</keyword>
<dbReference type="EMBL" id="NBSK02000005">
    <property type="protein sequence ID" value="KAJ0204928.1"/>
    <property type="molecule type" value="Genomic_DNA"/>
</dbReference>
<name>A0A9R1VEZ6_LACSA</name>
<protein>
    <recommendedName>
        <fullName evidence="6">Pollen Ole e 1 allergen and extensin family protein</fullName>
    </recommendedName>
</protein>
<gene>
    <name evidence="4" type="ORF">LSAT_V11C500244280</name>
</gene>
<comment type="similarity">
    <text evidence="1">Belongs to the Ole e I family.</text>
</comment>
<organism evidence="4 5">
    <name type="scientific">Lactuca sativa</name>
    <name type="common">Garden lettuce</name>
    <dbReference type="NCBI Taxonomy" id="4236"/>
    <lineage>
        <taxon>Eukaryota</taxon>
        <taxon>Viridiplantae</taxon>
        <taxon>Streptophyta</taxon>
        <taxon>Embryophyta</taxon>
        <taxon>Tracheophyta</taxon>
        <taxon>Spermatophyta</taxon>
        <taxon>Magnoliopsida</taxon>
        <taxon>eudicotyledons</taxon>
        <taxon>Gunneridae</taxon>
        <taxon>Pentapetalae</taxon>
        <taxon>asterids</taxon>
        <taxon>campanulids</taxon>
        <taxon>Asterales</taxon>
        <taxon>Asteraceae</taxon>
        <taxon>Cichorioideae</taxon>
        <taxon>Cichorieae</taxon>
        <taxon>Lactucinae</taxon>
        <taxon>Lactuca</taxon>
    </lineage>
</organism>
<feature type="transmembrane region" description="Helical" evidence="3">
    <location>
        <begin position="53"/>
        <end position="73"/>
    </location>
</feature>
<evidence type="ECO:0000256" key="2">
    <source>
        <dbReference type="ARBA" id="ARBA00023157"/>
    </source>
</evidence>
<evidence type="ECO:0000256" key="3">
    <source>
        <dbReference type="SAM" id="Phobius"/>
    </source>
</evidence>
<evidence type="ECO:0000313" key="4">
    <source>
        <dbReference type="EMBL" id="KAJ0204928.1"/>
    </source>
</evidence>
<dbReference type="InterPro" id="IPR006041">
    <property type="entry name" value="Pollen_Ole_e1_allergen"/>
</dbReference>